<sequence>MNQWIGNEPTAKDLMEMHALVMFTHDLNRRIRTINEPWPGEEPAPRLFLGRTIDGSAVCRLRYDIPDKLVEKLTALVENERSLNEDFQTRPKHFDDYMNLLAADQYTSGPCYRIPDITMPTPTMQAVSITRDNINEYSLAGLEWLFAEIDYDQPCVAIIQDHRVVSVCRSVRVSTEAHEAGLETLAEYRGRGYAAAVVVAWASEVRKMGALPLYSTSWDNASSRRVAGKLALTYYGVNFTIR</sequence>
<protein>
    <submittedName>
        <fullName evidence="1">Kasugamycin N-acetyltransferase AAC(2')-IIb</fullName>
    </submittedName>
</protein>
<dbReference type="EMBL" id="CP032412">
    <property type="protein sequence ID" value="AYB44745.1"/>
    <property type="molecule type" value="Genomic_DNA"/>
</dbReference>
<dbReference type="Gene3D" id="3.40.630.30">
    <property type="match status" value="1"/>
</dbReference>
<evidence type="ECO:0000313" key="2">
    <source>
        <dbReference type="Proteomes" id="UP000266552"/>
    </source>
</evidence>
<accession>A0A385TU96</accession>
<evidence type="ECO:0000313" key="1">
    <source>
        <dbReference type="EMBL" id="AYB44745.1"/>
    </source>
</evidence>
<dbReference type="NCBIfam" id="NF033472">
    <property type="entry name" value="AAC_2p_IIb"/>
    <property type="match status" value="1"/>
</dbReference>
<reference evidence="1 2" key="1">
    <citation type="submission" date="2018-09" db="EMBL/GenBank/DDBJ databases">
        <title>Genome Sequence of Paenibacillus lautus Strain E7593-69, Azo Dye-Degrading Bacteria, Isolated from Commercial Tattoo Inks.</title>
        <authorList>
            <person name="Nho S.W."/>
            <person name="Kim S.-J."/>
            <person name="Kweon O."/>
            <person name="Cerniglia C.E."/>
        </authorList>
    </citation>
    <scope>NUCLEOTIDE SEQUENCE [LARGE SCALE GENOMIC DNA]</scope>
    <source>
        <strain evidence="1 2">E7593-69</strain>
    </source>
</reference>
<proteinExistence type="predicted"/>
<dbReference type="GO" id="GO:0016740">
    <property type="term" value="F:transferase activity"/>
    <property type="evidence" value="ECO:0007669"/>
    <property type="project" value="UniProtKB-KW"/>
</dbReference>
<organism evidence="1 2">
    <name type="scientific">Paenibacillus lautus</name>
    <name type="common">Bacillus lautus</name>
    <dbReference type="NCBI Taxonomy" id="1401"/>
    <lineage>
        <taxon>Bacteria</taxon>
        <taxon>Bacillati</taxon>
        <taxon>Bacillota</taxon>
        <taxon>Bacilli</taxon>
        <taxon>Bacillales</taxon>
        <taxon>Paenibacillaceae</taxon>
        <taxon>Paenibacillus</taxon>
    </lineage>
</organism>
<gene>
    <name evidence="1" type="primary">aac(2')-IIb</name>
    <name evidence="1" type="ORF">D5F53_16340</name>
</gene>
<keyword evidence="2" id="KW-1185">Reference proteome</keyword>
<dbReference type="KEGG" id="plw:D5F53_16340"/>
<dbReference type="InterPro" id="IPR016181">
    <property type="entry name" value="Acyl_CoA_acyltransferase"/>
</dbReference>
<dbReference type="RefSeq" id="WP_119848625.1">
    <property type="nucleotide sequence ID" value="NZ_CP032412.1"/>
</dbReference>
<dbReference type="Pfam" id="PF12746">
    <property type="entry name" value="GNAT_acetyltran"/>
    <property type="match status" value="1"/>
</dbReference>
<name>A0A385TU96_PAELA</name>
<keyword evidence="1" id="KW-0808">Transferase</keyword>
<dbReference type="SUPFAM" id="SSF55729">
    <property type="entry name" value="Acyl-CoA N-acyltransferases (Nat)"/>
    <property type="match status" value="1"/>
</dbReference>
<dbReference type="AlphaFoldDB" id="A0A385TU96"/>
<dbReference type="InterPro" id="IPR027365">
    <property type="entry name" value="GNAT_acetyltra_YdfB-like"/>
</dbReference>
<dbReference type="Proteomes" id="UP000266552">
    <property type="component" value="Chromosome"/>
</dbReference>